<gene>
    <name evidence="3" type="ORF">BG015_010275</name>
</gene>
<dbReference type="EMBL" id="JAAAUQ010000720">
    <property type="protein sequence ID" value="KAF9148031.1"/>
    <property type="molecule type" value="Genomic_DNA"/>
</dbReference>
<sequence length="266" mass="29806">MEPNAKRLKVDLPTNQPRPLQNDTVPSSASSSRSPSLLPSLETYPQDSNAQITLGRKYREGDGIEQDYQAAMSLFLKAAEQGNVEDLRWAGHMYAEGLNVPQDFTMTGELYCKAAEHGDPTAQLNLGILYDKGEGVQQDFTKAMEQQSFKWTTPQGSVAKTQASIAHMYVEGRGGVLVDLTKAAEWHLKATEWHLKAAERGLSTAQHHIACSTTVVLVLHRILSKRRDSLRRQRSRAVRVLNINSTDCMLRVVVLRRIFGRLRTFM</sequence>
<accession>A0A9P5RU75</accession>
<organism evidence="3 4">
    <name type="scientific">Linnemannia schmuckeri</name>
    <dbReference type="NCBI Taxonomy" id="64567"/>
    <lineage>
        <taxon>Eukaryota</taxon>
        <taxon>Fungi</taxon>
        <taxon>Fungi incertae sedis</taxon>
        <taxon>Mucoromycota</taxon>
        <taxon>Mortierellomycotina</taxon>
        <taxon>Mortierellomycetes</taxon>
        <taxon>Mortierellales</taxon>
        <taxon>Mortierellaceae</taxon>
        <taxon>Linnemannia</taxon>
    </lineage>
</organism>
<protein>
    <recommendedName>
        <fullName evidence="5">HCP-like protein</fullName>
    </recommendedName>
</protein>
<evidence type="ECO:0008006" key="5">
    <source>
        <dbReference type="Google" id="ProtNLM"/>
    </source>
</evidence>
<dbReference type="AlphaFoldDB" id="A0A9P5RU75"/>
<proteinExistence type="inferred from homology"/>
<comment type="similarity">
    <text evidence="1">Belongs to the sel-1 family.</text>
</comment>
<dbReference type="Pfam" id="PF08238">
    <property type="entry name" value="Sel1"/>
    <property type="match status" value="4"/>
</dbReference>
<name>A0A9P5RU75_9FUNG</name>
<dbReference type="InterPro" id="IPR006597">
    <property type="entry name" value="Sel1-like"/>
</dbReference>
<evidence type="ECO:0000313" key="4">
    <source>
        <dbReference type="Proteomes" id="UP000748756"/>
    </source>
</evidence>
<dbReference type="Gene3D" id="1.25.40.10">
    <property type="entry name" value="Tetratricopeptide repeat domain"/>
    <property type="match status" value="1"/>
</dbReference>
<evidence type="ECO:0000256" key="1">
    <source>
        <dbReference type="ARBA" id="ARBA00038101"/>
    </source>
</evidence>
<evidence type="ECO:0000256" key="2">
    <source>
        <dbReference type="SAM" id="MobiDB-lite"/>
    </source>
</evidence>
<feature type="region of interest" description="Disordered" evidence="2">
    <location>
        <begin position="1"/>
        <end position="49"/>
    </location>
</feature>
<dbReference type="Proteomes" id="UP000748756">
    <property type="component" value="Unassembled WGS sequence"/>
</dbReference>
<feature type="compositionally biased region" description="Low complexity" evidence="2">
    <location>
        <begin position="26"/>
        <end position="41"/>
    </location>
</feature>
<dbReference type="PANTHER" id="PTHR11102">
    <property type="entry name" value="SEL-1-LIKE PROTEIN"/>
    <property type="match status" value="1"/>
</dbReference>
<dbReference type="OrthoDB" id="2384430at2759"/>
<reference evidence="3" key="1">
    <citation type="journal article" date="2020" name="Fungal Divers.">
        <title>Resolving the Mortierellaceae phylogeny through synthesis of multi-gene phylogenetics and phylogenomics.</title>
        <authorList>
            <person name="Vandepol N."/>
            <person name="Liber J."/>
            <person name="Desiro A."/>
            <person name="Na H."/>
            <person name="Kennedy M."/>
            <person name="Barry K."/>
            <person name="Grigoriev I.V."/>
            <person name="Miller A.N."/>
            <person name="O'Donnell K."/>
            <person name="Stajich J.E."/>
            <person name="Bonito G."/>
        </authorList>
    </citation>
    <scope>NUCLEOTIDE SEQUENCE</scope>
    <source>
        <strain evidence="3">NRRL 6426</strain>
    </source>
</reference>
<feature type="compositionally biased region" description="Polar residues" evidence="2">
    <location>
        <begin position="13"/>
        <end position="25"/>
    </location>
</feature>
<dbReference type="InterPro" id="IPR011990">
    <property type="entry name" value="TPR-like_helical_dom_sf"/>
</dbReference>
<dbReference type="PANTHER" id="PTHR11102:SF160">
    <property type="entry name" value="ERAD-ASSOCIATED E3 UBIQUITIN-PROTEIN LIGASE COMPONENT HRD3"/>
    <property type="match status" value="1"/>
</dbReference>
<dbReference type="SUPFAM" id="SSF81901">
    <property type="entry name" value="HCP-like"/>
    <property type="match status" value="1"/>
</dbReference>
<keyword evidence="4" id="KW-1185">Reference proteome</keyword>
<dbReference type="InterPro" id="IPR050767">
    <property type="entry name" value="Sel1_AlgK"/>
</dbReference>
<dbReference type="SMART" id="SM00671">
    <property type="entry name" value="SEL1"/>
    <property type="match status" value="4"/>
</dbReference>
<comment type="caution">
    <text evidence="3">The sequence shown here is derived from an EMBL/GenBank/DDBJ whole genome shotgun (WGS) entry which is preliminary data.</text>
</comment>
<feature type="compositionally biased region" description="Basic and acidic residues" evidence="2">
    <location>
        <begin position="1"/>
        <end position="10"/>
    </location>
</feature>
<evidence type="ECO:0000313" key="3">
    <source>
        <dbReference type="EMBL" id="KAF9148031.1"/>
    </source>
</evidence>